<dbReference type="AlphaFoldDB" id="A0AB34K482"/>
<evidence type="ECO:0008006" key="5">
    <source>
        <dbReference type="Google" id="ProtNLM"/>
    </source>
</evidence>
<name>A0AB34K482_PRYPA</name>
<evidence type="ECO:0000313" key="3">
    <source>
        <dbReference type="EMBL" id="KAL1527957.1"/>
    </source>
</evidence>
<keyword evidence="4" id="KW-1185">Reference proteome</keyword>
<feature type="compositionally biased region" description="Acidic residues" evidence="1">
    <location>
        <begin position="157"/>
        <end position="182"/>
    </location>
</feature>
<proteinExistence type="predicted"/>
<evidence type="ECO:0000256" key="1">
    <source>
        <dbReference type="SAM" id="MobiDB-lite"/>
    </source>
</evidence>
<protein>
    <recommendedName>
        <fullName evidence="5">STI1 domain-containing protein</fullName>
    </recommendedName>
</protein>
<sequence length="182" mass="19793">MTPLRVPLLLVALLPFLGGAAASDGTDGLPQSPSIADAMKDPAVVEQAMKMMQNPMVMQQMRVMMQDPRVKERMQRMLERLGGDSSLEGAASLANDPAALDKLFERMQACCPEPRWARATAVATLPATVGWTGSRGQYAAEMKDEVISDHKLAQELGLDDDIQTDVDEEESDDDEEGDDDEA</sequence>
<keyword evidence="2" id="KW-0732">Signal</keyword>
<comment type="caution">
    <text evidence="3">The sequence shown here is derived from an EMBL/GenBank/DDBJ whole genome shotgun (WGS) entry which is preliminary data.</text>
</comment>
<accession>A0AB34K482</accession>
<feature type="signal peptide" evidence="2">
    <location>
        <begin position="1"/>
        <end position="22"/>
    </location>
</feature>
<evidence type="ECO:0000313" key="4">
    <source>
        <dbReference type="Proteomes" id="UP001515480"/>
    </source>
</evidence>
<feature type="region of interest" description="Disordered" evidence="1">
    <location>
        <begin position="151"/>
        <end position="182"/>
    </location>
</feature>
<reference evidence="3 4" key="1">
    <citation type="journal article" date="2024" name="Science">
        <title>Giant polyketide synthase enzymes in the biosynthesis of giant marine polyether toxins.</title>
        <authorList>
            <person name="Fallon T.R."/>
            <person name="Shende V.V."/>
            <person name="Wierzbicki I.H."/>
            <person name="Pendleton A.L."/>
            <person name="Watervoot N.F."/>
            <person name="Auber R.P."/>
            <person name="Gonzalez D.J."/>
            <person name="Wisecaver J.H."/>
            <person name="Moore B.S."/>
        </authorList>
    </citation>
    <scope>NUCLEOTIDE SEQUENCE [LARGE SCALE GENOMIC DNA]</scope>
    <source>
        <strain evidence="3 4">12B1</strain>
    </source>
</reference>
<dbReference type="Gene3D" id="1.10.260.100">
    <property type="match status" value="1"/>
</dbReference>
<gene>
    <name evidence="3" type="ORF">AB1Y20_009328</name>
</gene>
<dbReference type="Proteomes" id="UP001515480">
    <property type="component" value="Unassembled WGS sequence"/>
</dbReference>
<feature type="chain" id="PRO_5044313844" description="STI1 domain-containing protein" evidence="2">
    <location>
        <begin position="23"/>
        <end position="182"/>
    </location>
</feature>
<evidence type="ECO:0000256" key="2">
    <source>
        <dbReference type="SAM" id="SignalP"/>
    </source>
</evidence>
<dbReference type="EMBL" id="JBGBPQ010000002">
    <property type="protein sequence ID" value="KAL1527957.1"/>
    <property type="molecule type" value="Genomic_DNA"/>
</dbReference>
<organism evidence="3 4">
    <name type="scientific">Prymnesium parvum</name>
    <name type="common">Toxic golden alga</name>
    <dbReference type="NCBI Taxonomy" id="97485"/>
    <lineage>
        <taxon>Eukaryota</taxon>
        <taxon>Haptista</taxon>
        <taxon>Haptophyta</taxon>
        <taxon>Prymnesiophyceae</taxon>
        <taxon>Prymnesiales</taxon>
        <taxon>Prymnesiaceae</taxon>
        <taxon>Prymnesium</taxon>
    </lineage>
</organism>